<dbReference type="OrthoDB" id="9992728at2"/>
<keyword evidence="2" id="KW-1185">Reference proteome</keyword>
<name>A0A5S4WYH3_9BRAD</name>
<comment type="caution">
    <text evidence="1">The sequence shown here is derived from an EMBL/GenBank/DDBJ whole genome shotgun (WGS) entry which is preliminary data.</text>
</comment>
<evidence type="ECO:0000313" key="2">
    <source>
        <dbReference type="Proteomes" id="UP000324853"/>
    </source>
</evidence>
<dbReference type="EMBL" id="VSSR01000010">
    <property type="protein sequence ID" value="TYL87047.1"/>
    <property type="molecule type" value="Genomic_DNA"/>
</dbReference>
<dbReference type="Proteomes" id="UP000324853">
    <property type="component" value="Unassembled WGS sequence"/>
</dbReference>
<sequence length="62" mass="6977">MVTASAMPVAPLGQSNIANVETVALVCGRHGCVRTRPIYRPAYRGGVVVVRRPYAHRYYRRY</sequence>
<proteinExistence type="predicted"/>
<organism evidence="1 2">
    <name type="scientific">Bradyrhizobium cytisi</name>
    <dbReference type="NCBI Taxonomy" id="515489"/>
    <lineage>
        <taxon>Bacteria</taxon>
        <taxon>Pseudomonadati</taxon>
        <taxon>Pseudomonadota</taxon>
        <taxon>Alphaproteobacteria</taxon>
        <taxon>Hyphomicrobiales</taxon>
        <taxon>Nitrobacteraceae</taxon>
        <taxon>Bradyrhizobium</taxon>
    </lineage>
</organism>
<evidence type="ECO:0000313" key="1">
    <source>
        <dbReference type="EMBL" id="TYL87047.1"/>
    </source>
</evidence>
<reference evidence="1 2" key="1">
    <citation type="submission" date="2019-08" db="EMBL/GenBank/DDBJ databases">
        <title>Bradyrhizobium hipponensis sp. nov., a rhizobium isolated from a Lupinus angustifolius root nodule in Tunisia.</title>
        <authorList>
            <person name="Off K."/>
            <person name="Rejili M."/>
            <person name="Mars M."/>
            <person name="Brachmann A."/>
            <person name="Marin M."/>
        </authorList>
    </citation>
    <scope>NUCLEOTIDE SEQUENCE [LARGE SCALE GENOMIC DNA]</scope>
    <source>
        <strain evidence="1 2">CTAW11</strain>
    </source>
</reference>
<accession>A0A5S4WYH3</accession>
<gene>
    <name evidence="1" type="ORF">FXB38_05360</name>
</gene>
<dbReference type="AlphaFoldDB" id="A0A5S4WYH3"/>
<protein>
    <submittedName>
        <fullName evidence="1">Uncharacterized protein</fullName>
    </submittedName>
</protein>